<feature type="transmembrane region" description="Helical" evidence="1">
    <location>
        <begin position="443"/>
        <end position="468"/>
    </location>
</feature>
<keyword evidence="1" id="KW-0472">Membrane</keyword>
<accession>A0A1L7XDF1</accession>
<organism evidence="3 4">
    <name type="scientific">Phialocephala subalpina</name>
    <dbReference type="NCBI Taxonomy" id="576137"/>
    <lineage>
        <taxon>Eukaryota</taxon>
        <taxon>Fungi</taxon>
        <taxon>Dikarya</taxon>
        <taxon>Ascomycota</taxon>
        <taxon>Pezizomycotina</taxon>
        <taxon>Leotiomycetes</taxon>
        <taxon>Helotiales</taxon>
        <taxon>Mollisiaceae</taxon>
        <taxon>Phialocephala</taxon>
        <taxon>Phialocephala fortinii species complex</taxon>
    </lineage>
</organism>
<keyword evidence="1" id="KW-0812">Transmembrane</keyword>
<dbReference type="OrthoDB" id="9451547at2759"/>
<evidence type="ECO:0000313" key="3">
    <source>
        <dbReference type="EMBL" id="CZR63043.1"/>
    </source>
</evidence>
<protein>
    <submittedName>
        <fullName evidence="3">Uncharacterized protein</fullName>
    </submittedName>
</protein>
<dbReference type="PANTHER" id="PTHR35043:SF7">
    <property type="entry name" value="TRANSCRIPTION FACTOR DOMAIN-CONTAINING PROTEIN"/>
    <property type="match status" value="1"/>
</dbReference>
<feature type="transmembrane region" description="Helical" evidence="1">
    <location>
        <begin position="161"/>
        <end position="182"/>
    </location>
</feature>
<feature type="transmembrane region" description="Helical" evidence="1">
    <location>
        <begin position="404"/>
        <end position="431"/>
    </location>
</feature>
<dbReference type="AlphaFoldDB" id="A0A1L7XDF1"/>
<feature type="signal peptide" evidence="2">
    <location>
        <begin position="1"/>
        <end position="15"/>
    </location>
</feature>
<name>A0A1L7XDF1_9HELO</name>
<dbReference type="EMBL" id="FJOG01000022">
    <property type="protein sequence ID" value="CZR63043.1"/>
    <property type="molecule type" value="Genomic_DNA"/>
</dbReference>
<feature type="chain" id="PRO_5012092176" evidence="2">
    <location>
        <begin position="16"/>
        <end position="568"/>
    </location>
</feature>
<keyword evidence="1" id="KW-1133">Transmembrane helix</keyword>
<feature type="transmembrane region" description="Helical" evidence="1">
    <location>
        <begin position="507"/>
        <end position="532"/>
    </location>
</feature>
<keyword evidence="2" id="KW-0732">Signal</keyword>
<sequence>MVLILSALYFFPATAAPVANLTALQTVIAPAWVADPAGRGTWSLLYSCLFTLLLCVYTAIHLNVPPPNDTKLTFWLRKTKWVAIAIFAPELVVYTAFEQWFLAKQFMKAINEAAAKSKVEKNKTLPLKNRDPPSKPPFDMVYAHYAIVGQAIERKVAGYPITLLEVHTIVHVVYVVVMYGLWIRKPLNVQDPTVIDFRDRLDILAFMLQTSSRAGHNVPGFECKNILGDKINRDPTFLWYTNSQPVSLEVKDTTNEVFSAADIRTVDDNRVLTKYDMKTDIPNIVEEFTPCHNSRDQGKKTIQDFPPQDRICAIFLSQADINRLELTAKFITRIELAKLDSPGYTPKTISIWDSAATASFYKQTSALAQFSNFPTPKQDAEEFLTLRAPNFYGSILSNIGRTSAYLATAIALIPTAYGCVHLGALSIIFPTPVERLLWKMSCYYLIATAGASALFSLIIYAYQLIYVVRQRRRTLPRQTQSQHRVRQRRSSFRPNQRLFMHRVTDKVADILVSDILVVVSVAVIGLILPLYVSARLYIVIESFISLRHVPIGVYQTPSLNIMGNVPHL</sequence>
<reference evidence="3 4" key="1">
    <citation type="submission" date="2016-03" db="EMBL/GenBank/DDBJ databases">
        <authorList>
            <person name="Ploux O."/>
        </authorList>
    </citation>
    <scope>NUCLEOTIDE SEQUENCE [LARGE SCALE GENOMIC DNA]</scope>
    <source>
        <strain evidence="3 4">UAMH 11012</strain>
    </source>
</reference>
<gene>
    <name evidence="3" type="ORF">PAC_12940</name>
</gene>
<keyword evidence="4" id="KW-1185">Reference proteome</keyword>
<proteinExistence type="predicted"/>
<feature type="transmembrane region" description="Helical" evidence="1">
    <location>
        <begin position="39"/>
        <end position="60"/>
    </location>
</feature>
<evidence type="ECO:0000313" key="4">
    <source>
        <dbReference type="Proteomes" id="UP000184330"/>
    </source>
</evidence>
<feature type="transmembrane region" description="Helical" evidence="1">
    <location>
        <begin position="81"/>
        <end position="97"/>
    </location>
</feature>
<evidence type="ECO:0000256" key="1">
    <source>
        <dbReference type="SAM" id="Phobius"/>
    </source>
</evidence>
<dbReference type="PANTHER" id="PTHR35043">
    <property type="entry name" value="TRANSCRIPTION FACTOR DOMAIN-CONTAINING PROTEIN"/>
    <property type="match status" value="1"/>
</dbReference>
<dbReference type="STRING" id="576137.A0A1L7XDF1"/>
<evidence type="ECO:0000256" key="2">
    <source>
        <dbReference type="SAM" id="SignalP"/>
    </source>
</evidence>
<dbReference type="Proteomes" id="UP000184330">
    <property type="component" value="Unassembled WGS sequence"/>
</dbReference>